<evidence type="ECO:0000313" key="4">
    <source>
        <dbReference type="Proteomes" id="UP000297608"/>
    </source>
</evidence>
<sequence>MTVFLVTGVTGNLGSAALRSLLQRVPASQVRVLVRTDRAAAQFVAQGLTACVADYSDSASLDAAFTGVDRSIFVSRADQPRNRGELWGSRREHGHEYRTNNRQR</sequence>
<comment type="caution">
    <text evidence="3">The sequence shown here is derived from an EMBL/GenBank/DDBJ whole genome shotgun (WGS) entry which is preliminary data.</text>
</comment>
<feature type="region of interest" description="Disordered" evidence="1">
    <location>
        <begin position="80"/>
        <end position="104"/>
    </location>
</feature>
<feature type="domain" description="NAD(P)-binding" evidence="2">
    <location>
        <begin position="8"/>
        <end position="76"/>
    </location>
</feature>
<dbReference type="PANTHER" id="PTHR47129:SF1">
    <property type="entry name" value="NMRA-LIKE DOMAIN-CONTAINING PROTEIN"/>
    <property type="match status" value="1"/>
</dbReference>
<protein>
    <submittedName>
        <fullName evidence="3">NAD-dependent epimerase/dehydratase family protein</fullName>
    </submittedName>
</protein>
<organism evidence="3 4">
    <name type="scientific">Cryobacterium algoricola</name>
    <dbReference type="NCBI Taxonomy" id="1259183"/>
    <lineage>
        <taxon>Bacteria</taxon>
        <taxon>Bacillati</taxon>
        <taxon>Actinomycetota</taxon>
        <taxon>Actinomycetes</taxon>
        <taxon>Micrococcales</taxon>
        <taxon>Microbacteriaceae</taxon>
        <taxon>Cryobacterium</taxon>
    </lineage>
</organism>
<dbReference type="SUPFAM" id="SSF51735">
    <property type="entry name" value="NAD(P)-binding Rossmann-fold domains"/>
    <property type="match status" value="1"/>
</dbReference>
<reference evidence="3 4" key="1">
    <citation type="submission" date="2019-03" db="EMBL/GenBank/DDBJ databases">
        <title>Genomics of glacier-inhabiting Cryobacterium strains.</title>
        <authorList>
            <person name="Liu Q."/>
            <person name="Xin Y.-H."/>
        </authorList>
    </citation>
    <scope>NUCLEOTIDE SEQUENCE [LARGE SCALE GENOMIC DNA]</scope>
    <source>
        <strain evidence="3 4">MDB2-B</strain>
    </source>
</reference>
<keyword evidence="4" id="KW-1185">Reference proteome</keyword>
<dbReference type="EMBL" id="SOFG01000004">
    <property type="protein sequence ID" value="TFB90124.1"/>
    <property type="molecule type" value="Genomic_DNA"/>
</dbReference>
<dbReference type="PANTHER" id="PTHR47129">
    <property type="entry name" value="QUINONE OXIDOREDUCTASE 2"/>
    <property type="match status" value="1"/>
</dbReference>
<gene>
    <name evidence="3" type="ORF">E3O44_00450</name>
</gene>
<proteinExistence type="predicted"/>
<evidence type="ECO:0000313" key="3">
    <source>
        <dbReference type="EMBL" id="TFB90124.1"/>
    </source>
</evidence>
<accession>A0ABY2IEZ4</accession>
<dbReference type="InterPro" id="IPR052718">
    <property type="entry name" value="NmrA-type_oxidoreductase"/>
</dbReference>
<dbReference type="RefSeq" id="WP_134531721.1">
    <property type="nucleotide sequence ID" value="NZ_SOFG01000004.1"/>
</dbReference>
<dbReference type="Proteomes" id="UP000297608">
    <property type="component" value="Unassembled WGS sequence"/>
</dbReference>
<dbReference type="Pfam" id="PF13460">
    <property type="entry name" value="NAD_binding_10"/>
    <property type="match status" value="1"/>
</dbReference>
<dbReference type="InterPro" id="IPR016040">
    <property type="entry name" value="NAD(P)-bd_dom"/>
</dbReference>
<name>A0ABY2IEZ4_9MICO</name>
<evidence type="ECO:0000256" key="1">
    <source>
        <dbReference type="SAM" id="MobiDB-lite"/>
    </source>
</evidence>
<dbReference type="Gene3D" id="3.40.50.720">
    <property type="entry name" value="NAD(P)-binding Rossmann-like Domain"/>
    <property type="match status" value="1"/>
</dbReference>
<dbReference type="InterPro" id="IPR036291">
    <property type="entry name" value="NAD(P)-bd_dom_sf"/>
</dbReference>
<evidence type="ECO:0000259" key="2">
    <source>
        <dbReference type="Pfam" id="PF13460"/>
    </source>
</evidence>